<dbReference type="InParanoid" id="G5A5K1"/>
<organism evidence="1 2">
    <name type="scientific">Phytophthora sojae (strain P6497)</name>
    <name type="common">Soybean stem and root rot agent</name>
    <name type="synonym">Phytophthora megasperma f. sp. glycines</name>
    <dbReference type="NCBI Taxonomy" id="1094619"/>
    <lineage>
        <taxon>Eukaryota</taxon>
        <taxon>Sar</taxon>
        <taxon>Stramenopiles</taxon>
        <taxon>Oomycota</taxon>
        <taxon>Peronosporomycetes</taxon>
        <taxon>Peronosporales</taxon>
        <taxon>Peronosporaceae</taxon>
        <taxon>Phytophthora</taxon>
    </lineage>
</organism>
<sequence>MACALGDEMESLQATLDFIAGYDLPQTGLQGLDTIEEEDRELIAGGDDVDLSSEDDVSVVVGALCSPDHSSFSSRFHTTFLRITRRN</sequence>
<dbReference type="Proteomes" id="UP000002640">
    <property type="component" value="Unassembled WGS sequence"/>
</dbReference>
<dbReference type="AlphaFoldDB" id="G5A5K1"/>
<evidence type="ECO:0000313" key="2">
    <source>
        <dbReference type="Proteomes" id="UP000002640"/>
    </source>
</evidence>
<proteinExistence type="predicted"/>
<dbReference type="KEGG" id="psoj:PHYSODRAFT_361959"/>
<dbReference type="GeneID" id="20650214"/>
<accession>G5A5K1</accession>
<reference evidence="1 2" key="1">
    <citation type="journal article" date="2006" name="Science">
        <title>Phytophthora genome sequences uncover evolutionary origins and mechanisms of pathogenesis.</title>
        <authorList>
            <person name="Tyler B.M."/>
            <person name="Tripathy S."/>
            <person name="Zhang X."/>
            <person name="Dehal P."/>
            <person name="Jiang R.H."/>
            <person name="Aerts A."/>
            <person name="Arredondo F.D."/>
            <person name="Baxter L."/>
            <person name="Bensasson D."/>
            <person name="Beynon J.L."/>
            <person name="Chapman J."/>
            <person name="Damasceno C.M."/>
            <person name="Dorrance A.E."/>
            <person name="Dou D."/>
            <person name="Dickerman A.W."/>
            <person name="Dubchak I.L."/>
            <person name="Garbelotto M."/>
            <person name="Gijzen M."/>
            <person name="Gordon S.G."/>
            <person name="Govers F."/>
            <person name="Grunwald N.J."/>
            <person name="Huang W."/>
            <person name="Ivors K.L."/>
            <person name="Jones R.W."/>
            <person name="Kamoun S."/>
            <person name="Krampis K."/>
            <person name="Lamour K.H."/>
            <person name="Lee M.K."/>
            <person name="McDonald W.H."/>
            <person name="Medina M."/>
            <person name="Meijer H.J."/>
            <person name="Nordberg E.K."/>
            <person name="Maclean D.J."/>
            <person name="Ospina-Giraldo M.D."/>
            <person name="Morris P.F."/>
            <person name="Phuntumart V."/>
            <person name="Putnam N.H."/>
            <person name="Rash S."/>
            <person name="Rose J.K."/>
            <person name="Sakihama Y."/>
            <person name="Salamov A.A."/>
            <person name="Savidor A."/>
            <person name="Scheuring C.F."/>
            <person name="Smith B.M."/>
            <person name="Sobral B.W."/>
            <person name="Terry A."/>
            <person name="Torto-Alalibo T.A."/>
            <person name="Win J."/>
            <person name="Xu Z."/>
            <person name="Zhang H."/>
            <person name="Grigoriev I.V."/>
            <person name="Rokhsar D.S."/>
            <person name="Boore J.L."/>
        </authorList>
    </citation>
    <scope>NUCLEOTIDE SEQUENCE [LARGE SCALE GENOMIC DNA]</scope>
    <source>
        <strain evidence="1 2">P6497</strain>
    </source>
</reference>
<evidence type="ECO:0000313" key="1">
    <source>
        <dbReference type="EMBL" id="EGZ08606.1"/>
    </source>
</evidence>
<protein>
    <submittedName>
        <fullName evidence="1">Uncharacterized protein</fullName>
    </submittedName>
</protein>
<dbReference type="EMBL" id="JH159160">
    <property type="protein sequence ID" value="EGZ08606.1"/>
    <property type="molecule type" value="Genomic_DNA"/>
</dbReference>
<dbReference type="RefSeq" id="XP_009535239.1">
    <property type="nucleotide sequence ID" value="XM_009536944.1"/>
</dbReference>
<gene>
    <name evidence="1" type="ORF">PHYSODRAFT_361959</name>
</gene>
<keyword evidence="2" id="KW-1185">Reference proteome</keyword>
<name>G5A5K1_PHYSP</name>